<dbReference type="HOGENOM" id="CLU_1409058_0_0_1"/>
<protein>
    <submittedName>
        <fullName evidence="2">Uncharacterized protein</fullName>
    </submittedName>
</protein>
<gene>
    <name evidence="2" type="ORF">MBM_07862</name>
</gene>
<name>K1WAC0_MARBU</name>
<dbReference type="AlphaFoldDB" id="K1WAC0"/>
<accession>K1WAC0</accession>
<reference evidence="2 3" key="1">
    <citation type="journal article" date="2012" name="BMC Genomics">
        <title>Sequencing the genome of Marssonina brunnea reveals fungus-poplar co-evolution.</title>
        <authorList>
            <person name="Zhu S."/>
            <person name="Cao Y.-Z."/>
            <person name="Jiang C."/>
            <person name="Tan B.-Y."/>
            <person name="Wang Z."/>
            <person name="Feng S."/>
            <person name="Zhang L."/>
            <person name="Su X.-H."/>
            <person name="Brejova B."/>
            <person name="Vinar T."/>
            <person name="Xu M."/>
            <person name="Wang M.-X."/>
            <person name="Zhang S.-G."/>
            <person name="Huang M.-R."/>
            <person name="Wu R."/>
            <person name="Zhou Y."/>
        </authorList>
    </citation>
    <scope>NUCLEOTIDE SEQUENCE [LARGE SCALE GENOMIC DNA]</scope>
    <source>
        <strain evidence="2 3">MB_m1</strain>
    </source>
</reference>
<evidence type="ECO:0000313" key="2">
    <source>
        <dbReference type="EMBL" id="EKD14185.1"/>
    </source>
</evidence>
<dbReference type="EMBL" id="JH921447">
    <property type="protein sequence ID" value="EKD14185.1"/>
    <property type="molecule type" value="Genomic_DNA"/>
</dbReference>
<organism evidence="2 3">
    <name type="scientific">Marssonina brunnea f. sp. multigermtubi (strain MB_m1)</name>
    <name type="common">Marssonina leaf spot fungus</name>
    <dbReference type="NCBI Taxonomy" id="1072389"/>
    <lineage>
        <taxon>Eukaryota</taxon>
        <taxon>Fungi</taxon>
        <taxon>Dikarya</taxon>
        <taxon>Ascomycota</taxon>
        <taxon>Pezizomycotina</taxon>
        <taxon>Leotiomycetes</taxon>
        <taxon>Helotiales</taxon>
        <taxon>Drepanopezizaceae</taxon>
        <taxon>Drepanopeziza</taxon>
    </lineage>
</organism>
<dbReference type="KEGG" id="mbe:MBM_07862"/>
<sequence>MADRATGPPGGESSRQGAMGLSEGPDDEMSSILFDLNELLYARLDSEITARAMGYSRIFEKLGPSSNKNGLEIIIGLDNNRGYGSYTLKEDPLKPERFGNGLLKDFGSGNELLKDLGRGRTTGNYIGNLVPIRLLAKHGTLAYGTLSAFDDDKDDFLKLRATDLHLRAKELALFARSFLKELKYSRLDDDFKT</sequence>
<keyword evidence="3" id="KW-1185">Reference proteome</keyword>
<dbReference type="InParanoid" id="K1WAC0"/>
<feature type="region of interest" description="Disordered" evidence="1">
    <location>
        <begin position="1"/>
        <end position="24"/>
    </location>
</feature>
<evidence type="ECO:0000313" key="3">
    <source>
        <dbReference type="Proteomes" id="UP000006753"/>
    </source>
</evidence>
<dbReference type="Proteomes" id="UP000006753">
    <property type="component" value="Unassembled WGS sequence"/>
</dbReference>
<proteinExistence type="predicted"/>
<evidence type="ECO:0000256" key="1">
    <source>
        <dbReference type="SAM" id="MobiDB-lite"/>
    </source>
</evidence>